<feature type="compositionally biased region" description="Acidic residues" evidence="6">
    <location>
        <begin position="1125"/>
        <end position="1136"/>
    </location>
</feature>
<dbReference type="PROSITE" id="PS50082">
    <property type="entry name" value="WD_REPEATS_2"/>
    <property type="match status" value="3"/>
</dbReference>
<feature type="region of interest" description="Disordered" evidence="6">
    <location>
        <begin position="923"/>
        <end position="1003"/>
    </location>
</feature>
<dbReference type="InterPro" id="IPR015943">
    <property type="entry name" value="WD40/YVTN_repeat-like_dom_sf"/>
</dbReference>
<feature type="domain" description="NET" evidence="8">
    <location>
        <begin position="1202"/>
        <end position="1283"/>
    </location>
</feature>
<dbReference type="SMART" id="SM00297">
    <property type="entry name" value="BROMO"/>
    <property type="match status" value="2"/>
</dbReference>
<dbReference type="InterPro" id="IPR020472">
    <property type="entry name" value="WD40_PAC1"/>
</dbReference>
<dbReference type="GO" id="GO:0006325">
    <property type="term" value="P:chromatin organization"/>
    <property type="evidence" value="ECO:0007669"/>
    <property type="project" value="UniProtKB-ARBA"/>
</dbReference>
<evidence type="ECO:0000259" key="7">
    <source>
        <dbReference type="PROSITE" id="PS50014"/>
    </source>
</evidence>
<dbReference type="Pfam" id="PF17035">
    <property type="entry name" value="BET"/>
    <property type="match status" value="1"/>
</dbReference>
<feature type="region of interest" description="Disordered" evidence="6">
    <location>
        <begin position="1"/>
        <end position="106"/>
    </location>
</feature>
<feature type="region of interest" description="Disordered" evidence="6">
    <location>
        <begin position="1116"/>
        <end position="1136"/>
    </location>
</feature>
<feature type="region of interest" description="Disordered" evidence="6">
    <location>
        <begin position="1314"/>
        <end position="1353"/>
    </location>
</feature>
<feature type="region of interest" description="Disordered" evidence="6">
    <location>
        <begin position="643"/>
        <end position="809"/>
    </location>
</feature>
<dbReference type="GO" id="GO:0005634">
    <property type="term" value="C:nucleus"/>
    <property type="evidence" value="ECO:0007669"/>
    <property type="project" value="TreeGrafter"/>
</dbReference>
<accession>S8EG93</accession>
<evidence type="ECO:0000313" key="9">
    <source>
        <dbReference type="EMBL" id="EPT04142.1"/>
    </source>
</evidence>
<proteinExistence type="predicted"/>
<evidence type="ECO:0000256" key="2">
    <source>
        <dbReference type="ARBA" id="ARBA00022737"/>
    </source>
</evidence>
<dbReference type="eggNOG" id="KOG0772">
    <property type="taxonomic scope" value="Eukaryota"/>
</dbReference>
<dbReference type="InterPro" id="IPR001680">
    <property type="entry name" value="WD40_rpt"/>
</dbReference>
<feature type="region of interest" description="Disordered" evidence="6">
    <location>
        <begin position="1280"/>
        <end position="1301"/>
    </location>
</feature>
<dbReference type="eggNOG" id="KOG1474">
    <property type="taxonomic scope" value="Eukaryota"/>
</dbReference>
<dbReference type="EMBL" id="KE504127">
    <property type="protein sequence ID" value="EPT04142.1"/>
    <property type="molecule type" value="Genomic_DNA"/>
</dbReference>
<dbReference type="GO" id="GO:0035861">
    <property type="term" value="C:site of double-strand break"/>
    <property type="evidence" value="ECO:0007669"/>
    <property type="project" value="TreeGrafter"/>
</dbReference>
<dbReference type="PROSITE" id="PS51525">
    <property type="entry name" value="NET"/>
    <property type="match status" value="1"/>
</dbReference>
<dbReference type="InParanoid" id="S8EG93"/>
<feature type="compositionally biased region" description="Basic and acidic residues" evidence="6">
    <location>
        <begin position="21"/>
        <end position="46"/>
    </location>
</feature>
<dbReference type="InterPro" id="IPR051858">
    <property type="entry name" value="WD_repeat_GAD-1"/>
</dbReference>
<dbReference type="OrthoDB" id="10264376at2759"/>
<dbReference type="Gene3D" id="1.20.1270.220">
    <property type="match status" value="1"/>
</dbReference>
<dbReference type="PROSITE" id="PS50294">
    <property type="entry name" value="WD_REPEATS_REGION"/>
    <property type="match status" value="2"/>
</dbReference>
<dbReference type="SUPFAM" id="SSF50978">
    <property type="entry name" value="WD40 repeat-like"/>
    <property type="match status" value="1"/>
</dbReference>
<feature type="repeat" description="WD" evidence="5">
    <location>
        <begin position="324"/>
        <end position="349"/>
    </location>
</feature>
<evidence type="ECO:0008006" key="11">
    <source>
        <dbReference type="Google" id="ProtNLM"/>
    </source>
</evidence>
<feature type="compositionally biased region" description="Basic and acidic residues" evidence="6">
    <location>
        <begin position="966"/>
        <end position="982"/>
    </location>
</feature>
<dbReference type="PROSITE" id="PS50014">
    <property type="entry name" value="BROMODOMAIN_2"/>
    <property type="match status" value="2"/>
</dbReference>
<dbReference type="SMART" id="SM00320">
    <property type="entry name" value="WD40"/>
    <property type="match status" value="5"/>
</dbReference>
<feature type="compositionally biased region" description="Acidic residues" evidence="6">
    <location>
        <begin position="88"/>
        <end position="105"/>
    </location>
</feature>
<evidence type="ECO:0000256" key="3">
    <source>
        <dbReference type="ARBA" id="ARBA00023117"/>
    </source>
</evidence>
<feature type="repeat" description="WD" evidence="5">
    <location>
        <begin position="218"/>
        <end position="260"/>
    </location>
</feature>
<dbReference type="Pfam" id="PF00400">
    <property type="entry name" value="WD40"/>
    <property type="match status" value="3"/>
</dbReference>
<dbReference type="Pfam" id="PF00439">
    <property type="entry name" value="Bromodomain"/>
    <property type="match status" value="2"/>
</dbReference>
<keyword evidence="10" id="KW-1185">Reference proteome</keyword>
<protein>
    <recommendedName>
        <fullName evidence="11">Transcription factor</fullName>
    </recommendedName>
</protein>
<dbReference type="STRING" id="743788.S8EG93"/>
<dbReference type="Proteomes" id="UP000015241">
    <property type="component" value="Unassembled WGS sequence"/>
</dbReference>
<feature type="region of interest" description="Disordered" evidence="6">
    <location>
        <begin position="485"/>
        <end position="525"/>
    </location>
</feature>
<dbReference type="InterPro" id="IPR001487">
    <property type="entry name" value="Bromodomain"/>
</dbReference>
<name>S8EG93_FOMSC</name>
<feature type="compositionally biased region" description="Polar residues" evidence="6">
    <location>
        <begin position="716"/>
        <end position="729"/>
    </location>
</feature>
<feature type="compositionally biased region" description="Pro residues" evidence="6">
    <location>
        <begin position="650"/>
        <end position="671"/>
    </location>
</feature>
<dbReference type="HOGENOM" id="CLU_257803_0_0_1"/>
<dbReference type="InterPro" id="IPR038336">
    <property type="entry name" value="NET_sf"/>
</dbReference>
<gene>
    <name evidence="9" type="ORF">FOMPIDRAFT_1040008</name>
</gene>
<evidence type="ECO:0000256" key="5">
    <source>
        <dbReference type="PROSITE-ProRule" id="PRU00221"/>
    </source>
</evidence>
<dbReference type="SUPFAM" id="SSF47370">
    <property type="entry name" value="Bromodomain"/>
    <property type="match status" value="2"/>
</dbReference>
<feature type="compositionally biased region" description="Low complexity" evidence="6">
    <location>
        <begin position="1177"/>
        <end position="1196"/>
    </location>
</feature>
<dbReference type="InterPro" id="IPR027353">
    <property type="entry name" value="NET_dom"/>
</dbReference>
<feature type="domain" description="Bromo" evidence="7">
    <location>
        <begin position="824"/>
        <end position="908"/>
    </location>
</feature>
<feature type="compositionally biased region" description="Basic residues" evidence="6">
    <location>
        <begin position="1162"/>
        <end position="1176"/>
    </location>
</feature>
<evidence type="ECO:0000313" key="10">
    <source>
        <dbReference type="Proteomes" id="UP000015241"/>
    </source>
</evidence>
<organism evidence="9 10">
    <name type="scientific">Fomitopsis schrenkii</name>
    <name type="common">Brown rot fungus</name>
    <dbReference type="NCBI Taxonomy" id="2126942"/>
    <lineage>
        <taxon>Eukaryota</taxon>
        <taxon>Fungi</taxon>
        <taxon>Dikarya</taxon>
        <taxon>Basidiomycota</taxon>
        <taxon>Agaricomycotina</taxon>
        <taxon>Agaricomycetes</taxon>
        <taxon>Polyporales</taxon>
        <taxon>Fomitopsis</taxon>
    </lineage>
</organism>
<dbReference type="PANTHER" id="PTHR16017">
    <property type="entry name" value="GASTRULATION DEFECTIVE PROTEIN 1-RELATED"/>
    <property type="match status" value="1"/>
</dbReference>
<dbReference type="PANTHER" id="PTHR16017:SF0">
    <property type="entry name" value="WD REPEAT-CONTAINING PROTEIN 70"/>
    <property type="match status" value="1"/>
</dbReference>
<feature type="compositionally biased region" description="Low complexity" evidence="6">
    <location>
        <begin position="1341"/>
        <end position="1353"/>
    </location>
</feature>
<feature type="repeat" description="WD" evidence="5">
    <location>
        <begin position="117"/>
        <end position="149"/>
    </location>
</feature>
<keyword evidence="2" id="KW-0677">Repeat</keyword>
<dbReference type="Gene3D" id="1.20.920.10">
    <property type="entry name" value="Bromodomain-like"/>
    <property type="match status" value="2"/>
</dbReference>
<feature type="domain" description="Bromo" evidence="7">
    <location>
        <begin position="1027"/>
        <end position="1099"/>
    </location>
</feature>
<evidence type="ECO:0000256" key="4">
    <source>
        <dbReference type="PROSITE-ProRule" id="PRU00035"/>
    </source>
</evidence>
<feature type="compositionally biased region" description="Low complexity" evidence="6">
    <location>
        <begin position="1320"/>
        <end position="1333"/>
    </location>
</feature>
<keyword evidence="1 5" id="KW-0853">WD repeat</keyword>
<dbReference type="PRINTS" id="PR00503">
    <property type="entry name" value="BROMODOMAIN"/>
</dbReference>
<evidence type="ECO:0000256" key="6">
    <source>
        <dbReference type="SAM" id="MobiDB-lite"/>
    </source>
</evidence>
<feature type="compositionally biased region" description="Pro residues" evidence="6">
    <location>
        <begin position="940"/>
        <end position="950"/>
    </location>
</feature>
<dbReference type="CDD" id="cd00200">
    <property type="entry name" value="WD40"/>
    <property type="match status" value="1"/>
</dbReference>
<reference evidence="9 10" key="1">
    <citation type="journal article" date="2012" name="Science">
        <title>The Paleozoic origin of enzymatic lignin decomposition reconstructed from 31 fungal genomes.</title>
        <authorList>
            <person name="Floudas D."/>
            <person name="Binder M."/>
            <person name="Riley R."/>
            <person name="Barry K."/>
            <person name="Blanchette R.A."/>
            <person name="Henrissat B."/>
            <person name="Martinez A.T."/>
            <person name="Otillar R."/>
            <person name="Spatafora J.W."/>
            <person name="Yadav J.S."/>
            <person name="Aerts A."/>
            <person name="Benoit I."/>
            <person name="Boyd A."/>
            <person name="Carlson A."/>
            <person name="Copeland A."/>
            <person name="Coutinho P.M."/>
            <person name="de Vries R.P."/>
            <person name="Ferreira P."/>
            <person name="Findley K."/>
            <person name="Foster B."/>
            <person name="Gaskell J."/>
            <person name="Glotzer D."/>
            <person name="Gorecki P."/>
            <person name="Heitman J."/>
            <person name="Hesse C."/>
            <person name="Hori C."/>
            <person name="Igarashi K."/>
            <person name="Jurgens J.A."/>
            <person name="Kallen N."/>
            <person name="Kersten P."/>
            <person name="Kohler A."/>
            <person name="Kuees U."/>
            <person name="Kumar T.K.A."/>
            <person name="Kuo A."/>
            <person name="LaButti K."/>
            <person name="Larrondo L.F."/>
            <person name="Lindquist E."/>
            <person name="Ling A."/>
            <person name="Lombard V."/>
            <person name="Lucas S."/>
            <person name="Lundell T."/>
            <person name="Martin R."/>
            <person name="McLaughlin D.J."/>
            <person name="Morgenstern I."/>
            <person name="Morin E."/>
            <person name="Murat C."/>
            <person name="Nagy L.G."/>
            <person name="Nolan M."/>
            <person name="Ohm R.A."/>
            <person name="Patyshakuliyeva A."/>
            <person name="Rokas A."/>
            <person name="Ruiz-Duenas F.J."/>
            <person name="Sabat G."/>
            <person name="Salamov A."/>
            <person name="Samejima M."/>
            <person name="Schmutz J."/>
            <person name="Slot J.C."/>
            <person name="St John F."/>
            <person name="Stenlid J."/>
            <person name="Sun H."/>
            <person name="Sun S."/>
            <person name="Syed K."/>
            <person name="Tsang A."/>
            <person name="Wiebenga A."/>
            <person name="Young D."/>
            <person name="Pisabarro A."/>
            <person name="Eastwood D.C."/>
            <person name="Martin F."/>
            <person name="Cullen D."/>
            <person name="Grigoriev I.V."/>
            <person name="Hibbett D.S."/>
        </authorList>
    </citation>
    <scope>NUCLEOTIDE SEQUENCE</scope>
    <source>
        <strain evidence="10">FP-58527</strain>
    </source>
</reference>
<dbReference type="PRINTS" id="PR00320">
    <property type="entry name" value="GPROTEINBRPT"/>
</dbReference>
<dbReference type="InterPro" id="IPR036427">
    <property type="entry name" value="Bromodomain-like_sf"/>
</dbReference>
<keyword evidence="3 4" id="KW-0103">Bromodomain</keyword>
<dbReference type="Gene3D" id="2.130.10.10">
    <property type="entry name" value="YVTN repeat-like/Quinoprotein amine dehydrogenase"/>
    <property type="match status" value="1"/>
</dbReference>
<dbReference type="InterPro" id="IPR036322">
    <property type="entry name" value="WD40_repeat_dom_sf"/>
</dbReference>
<evidence type="ECO:0000256" key="1">
    <source>
        <dbReference type="ARBA" id="ARBA00022574"/>
    </source>
</evidence>
<evidence type="ECO:0000259" key="8">
    <source>
        <dbReference type="PROSITE" id="PS51525"/>
    </source>
</evidence>
<feature type="region of interest" description="Disordered" evidence="6">
    <location>
        <begin position="1158"/>
        <end position="1210"/>
    </location>
</feature>
<sequence>MSDDVLAFMGISGFGKKSKQRQLDPNRFEKNKREEAPAMTPKKEEPSTSTIPPLPAPALAPQAAQEEPEFDPDEMGPPPPPPTTGASGEDEGEPEFDASDDEESDLPQFPVTHELSLKDHTKVVSALTLDPSGARILSGSHDYDCKLWDFGGMDWRCKPFKTWEPAGTYYIHDLKFSNDGQQFLVVSGTMQAKLYDRDGEELATFVKGDPYIRDMKNTAGHVAELRSCAWHPYDPQTFITSSVDSTIRIWDVENKRKQKTVIVVKSKERGARTKVTACGYSPDGSIIGGACLDGALHMWQTKSNFVRPNMTIEGAHAKNTEPGSLVFSVDGRSVLTRGGDDTVKIWDLRAFKKPVATRDGLTTLYPTTNAIFSPDDKYAVTGAGATSKGGKGRLMFMRKDTLESVKELEVETTPVKVYWHSKINQIVTGMANGQICVLYSPLTSVNGAKLLLNKGPPRKATIEDMSDAVAVPTILTPHALPMFRDGDGLVRGSKRKREKERMDPRKSKRPELPVTGPGRGGRVGASATQHVVQNLVRDTTRDEDPREALLKLANTDEDPVWTKAWQANQPKPVFQQPADMADALLANAINGYTASPDSAADSPATPVDNSTSPDIKIDVDYVEHESDARSEPVSMKVDAVEDASVRPQVGSPPDPATIPVEPPHGTPPPPSGELLEDVRMAEGQSIENGDVHMTNGDAKAPHVNGLSNGHEPAPANVSTSLPAVSSSETAVDALAAASSPYPNSTTSEPDDDKPPPAKRARKHSDAERASLANTGTPPPASVSPETKATPLPATNPAPAPSTPSTTTLSLAQWRFSTSTVRTLKKMKDTGPFLHPVDPVALNVPHYPSIVKHPMDFSTVDRKLAASNPSKPDPNRANPRYYTADDFIADVRLIFTNCTLFNGPDHVITAMGKRVEAVFDKQIKQMPPPEEPKPIVKKLASPPPLPPPPPAKKIAARRPSTSVPVIRRTEDHANGGRPKREIHPPPPKDLPYNDVPKKTRKSTSGVNNVYREQFKHCEKVLKELNKKSLYNIAHPFYEPVDWVKLEIPQYPKIVKKPMDLSTMKRKLNDAEYSTPDKFRDDFKLMIKNAQTFNPPKNPVHEAAKELDRIFDARWSELPPIRSHDPSDDEDDEDDVSDDERARMIAAMESQIESMRNNLESIKKSKQPKKEKEKKKKAPAPIASTSKAAPKQAKTPTSSKKKTAKKPINDDDVLSFEQKKDLSDTIGKLDGAKLERVIQIIHEGVPEIRDSTEEIELEIDELPAAVLTKLYNFVIRPLKAQTKRPGKGKGTGTGGLKRKSMDEDVEAAKIRALEERMKLFEGRGSAGPASDAPPADDSEHSSAESSSESSASDSE</sequence>
<feature type="compositionally biased region" description="Basic and acidic residues" evidence="6">
    <location>
        <begin position="499"/>
        <end position="511"/>
    </location>
</feature>